<protein>
    <recommendedName>
        <fullName evidence="2">DCD domain-containing protein</fullName>
    </recommendedName>
</protein>
<dbReference type="EMBL" id="JALJOV010000962">
    <property type="protein sequence ID" value="KAK9857600.1"/>
    <property type="molecule type" value="Genomic_DNA"/>
</dbReference>
<evidence type="ECO:0000259" key="2">
    <source>
        <dbReference type="PROSITE" id="PS51222"/>
    </source>
</evidence>
<feature type="region of interest" description="Disordered" evidence="1">
    <location>
        <begin position="713"/>
        <end position="797"/>
    </location>
</feature>
<feature type="region of interest" description="Disordered" evidence="1">
    <location>
        <begin position="497"/>
        <end position="539"/>
    </location>
</feature>
<feature type="region of interest" description="Disordered" evidence="1">
    <location>
        <begin position="977"/>
        <end position="1197"/>
    </location>
</feature>
<dbReference type="PANTHER" id="PTHR46444:SF19">
    <property type="entry name" value="OS02G0745600 PROTEIN"/>
    <property type="match status" value="1"/>
</dbReference>
<feature type="compositionally biased region" description="Low complexity" evidence="1">
    <location>
        <begin position="977"/>
        <end position="992"/>
    </location>
</feature>
<proteinExistence type="predicted"/>
<feature type="compositionally biased region" description="Polar residues" evidence="1">
    <location>
        <begin position="1144"/>
        <end position="1155"/>
    </location>
</feature>
<comment type="caution">
    <text evidence="3">The sequence shown here is derived from an EMBL/GenBank/DDBJ whole genome shotgun (WGS) entry which is preliminary data.</text>
</comment>
<sequence>MVTASNWSPLHQSDLKAVQLTVQVSNICDKQSEPGLERQVARKTVHFRFTSAAGPLRTESYRGGDCVIYVRQIIALRAQGPPDTLAAGGFLRQRRKSSVLSDGQKQVSARALWPVIRDIKPGTHLFLLNITSRELHGCFEAVTQPGYDKYPQAFGGSAKGSPFPAQVEVRRWLEAPPLHEREYRLLLTERVQAPGPMHCVYELAIPRVGPLEERFQASACRDLQLQAAGLLAELDGRSSWSEHSSIWHPDDGPMDTHQLTPRGPMLHPPDRGLDARGHYDRRPLDWHDLEDTGPRENHGMHGDMHPMDLPHDWHAEPPGFPLDQPSFDPDEQPFDDERLLTEGFKDWGHQASSFQKLPCQRGPLRLSPGMDAMPPVHALSPGSLLEPADSFQQHAAEPERLAVRVDADRPAERLQADMPLHSRFSRYRNAAALPKHPKLRVTVTRERPQLEPGQVVEEEAPTSSTSSLLMMPSACCWTKQLAESGLDIAEGYEQPAGSLDAQQNKPPMQGGGQTRIVSLHPPRARKDTKHDSSTSQSNCSTTLRLTGILSAVPAKVIFRAIQNAISQLKATAVCQPKLKGLANEQAIDFLFIRSSGSCKEAIINFQPASQAPAGSPLPDRLLARMHNQRLSKFMDSLAGSNTRYRTTRPLEVEKYETQGVDALAERFGPRSFSCRDPISSTNVKGGVPMFYGLKLSAKPSPAVLAVLRRPSCPPAWETSQPTLSNAPRKASPSRADSLRPAPSNSLPASHAANTPSSTTAAAKPAAASQQQPQPSSDAFKKPRINGGRTTSSQLQPAAASIVELPAARKRLEGVSAKLSKTAGPVPSDLAAGKSQASGEKRRGGQRKESDSSQLLGLQAHARRANSPLGKSVAIGQKRMERSGPVPDARTGRISPAVTKPSAPWQRPGPDALSGRRSPAVGRVGTPVQVAKRPAPDRLTSDALAAAQAQLEAQEAKVRALKAEAELKSLKAQVRALQAQQEAQAAAAEPASASYTSQPSSAVPSGSDAPLNAGPCPSSVLPTRQPCSIARPAATSQPDSRNSQLYAAANGRQRQPHLPDPERSSSEEKLAGQDTHSQAGNVACPSGELRALEDSKTSSEFGLVQSQEAGEAGMAARQSPTGRSPKAEAERLLASLAGTGYQPGNDVTPSSDQQLEVHSATGPHTGQAPRASLEGPSSFRGQKLSEQDQPQKYKQENSAAGSYQLLGAASIDSQAAIDITGRCKSAISG</sequence>
<name>A0AAW1SV64_9CHLO</name>
<dbReference type="SMART" id="SM00767">
    <property type="entry name" value="DCD"/>
    <property type="match status" value="1"/>
</dbReference>
<evidence type="ECO:0000256" key="1">
    <source>
        <dbReference type="SAM" id="MobiDB-lite"/>
    </source>
</evidence>
<reference evidence="3 4" key="1">
    <citation type="journal article" date="2024" name="Nat. Commun.">
        <title>Phylogenomics reveals the evolutionary origins of lichenization in chlorophyte algae.</title>
        <authorList>
            <person name="Puginier C."/>
            <person name="Libourel C."/>
            <person name="Otte J."/>
            <person name="Skaloud P."/>
            <person name="Haon M."/>
            <person name="Grisel S."/>
            <person name="Petersen M."/>
            <person name="Berrin J.G."/>
            <person name="Delaux P.M."/>
            <person name="Dal Grande F."/>
            <person name="Keller J."/>
        </authorList>
    </citation>
    <scope>NUCLEOTIDE SEQUENCE [LARGE SCALE GENOMIC DNA]</scope>
    <source>
        <strain evidence="3 4">SAG 2523</strain>
    </source>
</reference>
<dbReference type="Pfam" id="PF10539">
    <property type="entry name" value="Dev_Cell_Death"/>
    <property type="match status" value="1"/>
</dbReference>
<feature type="compositionally biased region" description="Basic and acidic residues" evidence="1">
    <location>
        <begin position="1182"/>
        <end position="1194"/>
    </location>
</feature>
<organism evidence="3 4">
    <name type="scientific">Apatococcus fuscideae</name>
    <dbReference type="NCBI Taxonomy" id="2026836"/>
    <lineage>
        <taxon>Eukaryota</taxon>
        <taxon>Viridiplantae</taxon>
        <taxon>Chlorophyta</taxon>
        <taxon>core chlorophytes</taxon>
        <taxon>Trebouxiophyceae</taxon>
        <taxon>Chlorellales</taxon>
        <taxon>Chlorellaceae</taxon>
        <taxon>Apatococcus</taxon>
    </lineage>
</organism>
<dbReference type="PANTHER" id="PTHR46444">
    <property type="entry name" value="DCD (DEVELOPMENT AND CELL DEATH) DOMAIN PROTEIN-RELATED"/>
    <property type="match status" value="1"/>
</dbReference>
<feature type="domain" description="DCD" evidence="2">
    <location>
        <begin position="83"/>
        <end position="217"/>
    </location>
</feature>
<dbReference type="AlphaFoldDB" id="A0AAW1SV64"/>
<gene>
    <name evidence="3" type="ORF">WJX84_004778</name>
</gene>
<evidence type="ECO:0000313" key="4">
    <source>
        <dbReference type="Proteomes" id="UP001485043"/>
    </source>
</evidence>
<feature type="compositionally biased region" description="Basic and acidic residues" evidence="1">
    <location>
        <begin position="838"/>
        <end position="850"/>
    </location>
</feature>
<keyword evidence="4" id="KW-1185">Reference proteome</keyword>
<feature type="region of interest" description="Disordered" evidence="1">
    <location>
        <begin position="818"/>
        <end position="940"/>
    </location>
</feature>
<dbReference type="Proteomes" id="UP001485043">
    <property type="component" value="Unassembled WGS sequence"/>
</dbReference>
<feature type="compositionally biased region" description="Polar residues" evidence="1">
    <location>
        <begin position="1033"/>
        <end position="1044"/>
    </location>
</feature>
<evidence type="ECO:0000313" key="3">
    <source>
        <dbReference type="EMBL" id="KAK9857600.1"/>
    </source>
</evidence>
<dbReference type="PROSITE" id="PS51222">
    <property type="entry name" value="DCD"/>
    <property type="match status" value="1"/>
</dbReference>
<feature type="compositionally biased region" description="Basic and acidic residues" evidence="1">
    <location>
        <begin position="1056"/>
        <end position="1070"/>
    </location>
</feature>
<feature type="compositionally biased region" description="Polar residues" evidence="1">
    <location>
        <begin position="993"/>
        <end position="1003"/>
    </location>
</feature>
<feature type="compositionally biased region" description="Polar residues" evidence="1">
    <location>
        <begin position="1097"/>
        <end position="1107"/>
    </location>
</feature>
<accession>A0AAW1SV64</accession>
<dbReference type="InterPro" id="IPR013989">
    <property type="entry name" value="Dev_and_cell_death_domain"/>
</dbReference>
<feature type="compositionally biased region" description="Low complexity" evidence="1">
    <location>
        <begin position="747"/>
        <end position="777"/>
    </location>
</feature>